<evidence type="ECO:0000256" key="4">
    <source>
        <dbReference type="ARBA" id="ARBA00023136"/>
    </source>
</evidence>
<feature type="transmembrane region" description="Helical" evidence="6">
    <location>
        <begin position="90"/>
        <end position="109"/>
    </location>
</feature>
<keyword evidence="8" id="KW-1185">Reference proteome</keyword>
<dbReference type="GO" id="GO:0016020">
    <property type="term" value="C:membrane"/>
    <property type="evidence" value="ECO:0007669"/>
    <property type="project" value="UniProtKB-SubCell"/>
</dbReference>
<keyword evidence="2 6" id="KW-0812">Transmembrane</keyword>
<dbReference type="InterPro" id="IPR028110">
    <property type="entry name" value="TMEM254"/>
</dbReference>
<dbReference type="PANTHER" id="PTHR34104:SF3">
    <property type="entry name" value="TRANSMEMBRANE PROTEIN 254"/>
    <property type="match status" value="1"/>
</dbReference>
<evidence type="ECO:0000313" key="8">
    <source>
        <dbReference type="Proteomes" id="UP001196413"/>
    </source>
</evidence>
<evidence type="ECO:0000256" key="2">
    <source>
        <dbReference type="ARBA" id="ARBA00022692"/>
    </source>
</evidence>
<dbReference type="Pfam" id="PF14934">
    <property type="entry name" value="TMEM254"/>
    <property type="match status" value="1"/>
</dbReference>
<evidence type="ECO:0000256" key="6">
    <source>
        <dbReference type="SAM" id="Phobius"/>
    </source>
</evidence>
<comment type="subcellular location">
    <subcellularLocation>
        <location evidence="1">Membrane</location>
        <topology evidence="1">Multi-pass membrane protein</topology>
    </subcellularLocation>
</comment>
<name>A0AAD5MXZ4_PARTN</name>
<dbReference type="PANTHER" id="PTHR34104">
    <property type="entry name" value="TRANSMEMBRANE PROTEIN 254"/>
    <property type="match status" value="1"/>
</dbReference>
<protein>
    <recommendedName>
        <fullName evidence="5">Transmembrane protein 254</fullName>
    </recommendedName>
</protein>
<keyword evidence="4 6" id="KW-0472">Membrane</keyword>
<keyword evidence="3 6" id="KW-1133">Transmembrane helix</keyword>
<feature type="transmembrane region" description="Helical" evidence="6">
    <location>
        <begin position="9"/>
        <end position="28"/>
    </location>
</feature>
<evidence type="ECO:0000313" key="7">
    <source>
        <dbReference type="EMBL" id="KAJ1356116.1"/>
    </source>
</evidence>
<evidence type="ECO:0000256" key="3">
    <source>
        <dbReference type="ARBA" id="ARBA00022989"/>
    </source>
</evidence>
<dbReference type="Proteomes" id="UP001196413">
    <property type="component" value="Unassembled WGS sequence"/>
</dbReference>
<gene>
    <name evidence="7" type="ORF">KIN20_013766</name>
</gene>
<evidence type="ECO:0000256" key="1">
    <source>
        <dbReference type="ARBA" id="ARBA00004141"/>
    </source>
</evidence>
<proteinExistence type="predicted"/>
<reference evidence="7" key="1">
    <citation type="submission" date="2021-06" db="EMBL/GenBank/DDBJ databases">
        <title>Parelaphostrongylus tenuis whole genome reference sequence.</title>
        <authorList>
            <person name="Garwood T.J."/>
            <person name="Larsen P.A."/>
            <person name="Fountain-Jones N.M."/>
            <person name="Garbe J.R."/>
            <person name="Macchietto M.G."/>
            <person name="Kania S.A."/>
            <person name="Gerhold R.W."/>
            <person name="Richards J.E."/>
            <person name="Wolf T.M."/>
        </authorList>
    </citation>
    <scope>NUCLEOTIDE SEQUENCE</scope>
    <source>
        <strain evidence="7">MNPRO001-30</strain>
        <tissue evidence="7">Meninges</tissue>
    </source>
</reference>
<accession>A0AAD5MXZ4</accession>
<sequence>MTDYFRQPAFYWWMVIPPALLINFLSYYSPNILHHHIPLLGPVVAHIGTDYHWITVITNLFALFAHIGESLYAIHLCQRMNFSLFCCTKWFVQTFVLGFPSLSILTGFVKKHSKR</sequence>
<dbReference type="EMBL" id="JAHQIW010002694">
    <property type="protein sequence ID" value="KAJ1356116.1"/>
    <property type="molecule type" value="Genomic_DNA"/>
</dbReference>
<dbReference type="AlphaFoldDB" id="A0AAD5MXZ4"/>
<organism evidence="7 8">
    <name type="scientific">Parelaphostrongylus tenuis</name>
    <name type="common">Meningeal worm</name>
    <dbReference type="NCBI Taxonomy" id="148309"/>
    <lineage>
        <taxon>Eukaryota</taxon>
        <taxon>Metazoa</taxon>
        <taxon>Ecdysozoa</taxon>
        <taxon>Nematoda</taxon>
        <taxon>Chromadorea</taxon>
        <taxon>Rhabditida</taxon>
        <taxon>Rhabditina</taxon>
        <taxon>Rhabditomorpha</taxon>
        <taxon>Strongyloidea</taxon>
        <taxon>Metastrongylidae</taxon>
        <taxon>Parelaphostrongylus</taxon>
    </lineage>
</organism>
<evidence type="ECO:0000256" key="5">
    <source>
        <dbReference type="ARBA" id="ARBA00034834"/>
    </source>
</evidence>
<comment type="caution">
    <text evidence="7">The sequence shown here is derived from an EMBL/GenBank/DDBJ whole genome shotgun (WGS) entry which is preliminary data.</text>
</comment>